<evidence type="ECO:0000313" key="2">
    <source>
        <dbReference type="Proteomes" id="UP000486351"/>
    </source>
</evidence>
<dbReference type="Proteomes" id="UP000486351">
    <property type="component" value="Unassembled WGS sequence"/>
</dbReference>
<reference evidence="1 2" key="1">
    <citation type="submission" date="2018-09" db="EMBL/GenBank/DDBJ databases">
        <title>Genomic investigation of the strawberry pathogen Phytophthora fragariae indicates pathogenicity is determined by transcriptional variation in three key races.</title>
        <authorList>
            <person name="Adams T.M."/>
            <person name="Armitage A.D."/>
            <person name="Sobczyk M.K."/>
            <person name="Bates H.J."/>
            <person name="Dunwell J.M."/>
            <person name="Nellist C.F."/>
            <person name="Harrison R.J."/>
        </authorList>
    </citation>
    <scope>NUCLEOTIDE SEQUENCE [LARGE SCALE GENOMIC DNA]</scope>
    <source>
        <strain evidence="1 2">NOV-77</strain>
    </source>
</reference>
<sequence length="75" mass="8352">MVLVLSLARPRPRSLSLWHHTLLCAHGILVCKNLICPGGIWSPWTGRSGKYRAGNTRTETATRQYASASRAYDAR</sequence>
<proteinExistence type="predicted"/>
<comment type="caution">
    <text evidence="1">The sequence shown here is derived from an EMBL/GenBank/DDBJ whole genome shotgun (WGS) entry which is preliminary data.</text>
</comment>
<name>A0A6G0Q5Z6_9STRA</name>
<accession>A0A6G0Q5Z6</accession>
<dbReference type="EMBL" id="QXFY01005579">
    <property type="protein sequence ID" value="KAE9271713.1"/>
    <property type="molecule type" value="Genomic_DNA"/>
</dbReference>
<evidence type="ECO:0000313" key="1">
    <source>
        <dbReference type="EMBL" id="KAE9271713.1"/>
    </source>
</evidence>
<gene>
    <name evidence="1" type="ORF">PF008_g30278</name>
</gene>
<protein>
    <submittedName>
        <fullName evidence="1">Uncharacterized protein</fullName>
    </submittedName>
</protein>
<dbReference type="AlphaFoldDB" id="A0A6G0Q5Z6"/>
<organism evidence="1 2">
    <name type="scientific">Phytophthora fragariae</name>
    <dbReference type="NCBI Taxonomy" id="53985"/>
    <lineage>
        <taxon>Eukaryota</taxon>
        <taxon>Sar</taxon>
        <taxon>Stramenopiles</taxon>
        <taxon>Oomycota</taxon>
        <taxon>Peronosporomycetes</taxon>
        <taxon>Peronosporales</taxon>
        <taxon>Peronosporaceae</taxon>
        <taxon>Phytophthora</taxon>
    </lineage>
</organism>